<name>A0ABQ5PM64_9PSED</name>
<feature type="region of interest" description="Disordered" evidence="1">
    <location>
        <begin position="72"/>
        <end position="112"/>
    </location>
</feature>
<evidence type="ECO:0000313" key="2">
    <source>
        <dbReference type="EMBL" id="GLH44579.1"/>
    </source>
</evidence>
<sequence length="376" mass="41340">MKNHTVTASDCLKHWAHWLDTLADQMVVQAETNHWECLVGLPSGHNVIGTGHNASLAVRSLLKELVEQLPAPPTPCEHENARDVSLPMPATQPARQEKPMQPKDEVKRMDTKPRRETIGVTTKRSFHTALTLLAEGRGVAKAEFARDLLQQGLERFECAMETKNPSSLLRTYEQVAKSYEGESEQWSLRLDRPLAKWVRMTAKEFEKSASQIASFLLAESLQHEGLALAATAATSKPTSNASAPFSPGQPSALLDYSSSELDEVLAAIKSWQRPKRARELTERAGLGAHQDLMRQVLQGETIAPPVVIGAISTHVEVPIELLVAGFSSNFQSRSVPMFKATKGKPQLATSPHSWSEAVKALNLPPDEEQALLDLES</sequence>
<reference evidence="2" key="1">
    <citation type="journal article" date="2021" name="Sci. Rep.">
        <title>An efficient direct screening system for microorganisms that activate plant immune responses based on plant-microbe interactions using cultured plant cells.</title>
        <authorList>
            <person name="Kurokawa M."/>
            <person name="Nakano M."/>
            <person name="Kitahata N."/>
            <person name="Kuchitsu K."/>
            <person name="Furuya T."/>
        </authorList>
    </citation>
    <scope>NUCLEOTIDE SEQUENCE</scope>
    <source>
        <strain evidence="2">RS3R-1</strain>
    </source>
</reference>
<dbReference type="EMBL" id="BSCQ01000042">
    <property type="protein sequence ID" value="GLH44579.1"/>
    <property type="molecule type" value="Genomic_DNA"/>
</dbReference>
<evidence type="ECO:0000256" key="1">
    <source>
        <dbReference type="SAM" id="MobiDB-lite"/>
    </source>
</evidence>
<comment type="caution">
    <text evidence="2">The sequence shown here is derived from an EMBL/GenBank/DDBJ whole genome shotgun (WGS) entry which is preliminary data.</text>
</comment>
<protein>
    <submittedName>
        <fullName evidence="2">Uncharacterized protein</fullName>
    </submittedName>
</protein>
<reference evidence="2" key="2">
    <citation type="submission" date="2022-11" db="EMBL/GenBank/DDBJ databases">
        <title>Draft genome sequencing of Pseudomonas atacamensis RS3R1.</title>
        <authorList>
            <person name="Furuya T."/>
            <person name="Kaneko H."/>
        </authorList>
    </citation>
    <scope>NUCLEOTIDE SEQUENCE</scope>
    <source>
        <strain evidence="2">RS3R-1</strain>
    </source>
</reference>
<reference evidence="2" key="3">
    <citation type="journal article" date="2023" name="J. Biotechnol.">
        <title>Draft Genome Sequences of Endophytic Pseudomonas Strains, Isolated from the Interior of Brassicaceae Plants.</title>
        <authorList>
            <person name="Kaneko H."/>
            <person name="Furuya T."/>
        </authorList>
    </citation>
    <scope>NUCLEOTIDE SEQUENCE</scope>
    <source>
        <strain evidence="2">RS3R-1</strain>
    </source>
</reference>
<organism evidence="2 3">
    <name type="scientific">Pseudomonas atacamensis</name>
    <dbReference type="NCBI Taxonomy" id="2565368"/>
    <lineage>
        <taxon>Bacteria</taxon>
        <taxon>Pseudomonadati</taxon>
        <taxon>Pseudomonadota</taxon>
        <taxon>Gammaproteobacteria</taxon>
        <taxon>Pseudomonadales</taxon>
        <taxon>Pseudomonadaceae</taxon>
        <taxon>Pseudomonas</taxon>
    </lineage>
</organism>
<keyword evidence="3" id="KW-1185">Reference proteome</keyword>
<evidence type="ECO:0000313" key="3">
    <source>
        <dbReference type="Proteomes" id="UP001145022"/>
    </source>
</evidence>
<feature type="compositionally biased region" description="Basic and acidic residues" evidence="1">
    <location>
        <begin position="95"/>
        <end position="112"/>
    </location>
</feature>
<dbReference type="Proteomes" id="UP001145022">
    <property type="component" value="Unassembled WGS sequence"/>
</dbReference>
<accession>A0ABQ5PM64</accession>
<proteinExistence type="predicted"/>
<gene>
    <name evidence="2" type="ORF">RS3R1_36670</name>
</gene>